<evidence type="ECO:0000256" key="2">
    <source>
        <dbReference type="ARBA" id="ARBA00022603"/>
    </source>
</evidence>
<dbReference type="Pfam" id="PF20464">
    <property type="entry name" value="MmeI_N"/>
    <property type="match status" value="1"/>
</dbReference>
<evidence type="ECO:0000256" key="1">
    <source>
        <dbReference type="ARBA" id="ARBA00011900"/>
    </source>
</evidence>
<feature type="domain" description="MmeI-like helicase spacer" evidence="6">
    <location>
        <begin position="221"/>
        <end position="295"/>
    </location>
</feature>
<evidence type="ECO:0000259" key="5">
    <source>
        <dbReference type="Pfam" id="PF20464"/>
    </source>
</evidence>
<dbReference type="PANTHER" id="PTHR33841">
    <property type="entry name" value="DNA METHYLTRANSFERASE YEEA-RELATED"/>
    <property type="match status" value="1"/>
</dbReference>
<dbReference type="InterPro" id="IPR046819">
    <property type="entry name" value="MmeI_hel"/>
</dbReference>
<keyword evidence="2" id="KW-0489">Methyltransferase</keyword>
<dbReference type="GO" id="GO:0009007">
    <property type="term" value="F:site-specific DNA-methyltransferase (adenine-specific) activity"/>
    <property type="evidence" value="ECO:0007669"/>
    <property type="project" value="UniProtKB-EC"/>
</dbReference>
<dbReference type="Gene3D" id="3.40.50.150">
    <property type="entry name" value="Vaccinia Virus protein VP39"/>
    <property type="match status" value="1"/>
</dbReference>
<dbReference type="GO" id="GO:0032259">
    <property type="term" value="P:methylation"/>
    <property type="evidence" value="ECO:0007669"/>
    <property type="project" value="UniProtKB-KW"/>
</dbReference>
<reference evidence="8 9" key="1">
    <citation type="submission" date="2016-10" db="EMBL/GenBank/DDBJ databases">
        <authorList>
            <person name="de Groot N.N."/>
        </authorList>
    </citation>
    <scope>NUCLEOTIDE SEQUENCE [LARGE SCALE GENOMIC DNA]</scope>
    <source>
        <strain evidence="8 9">KPR-7B</strain>
    </source>
</reference>
<sequence length="480" mass="54666">MQHIGAPASLDRQTIRNALREFAAHWRSRIDEWNEAGMGHLEKSYAQQFWSSFLHCFGISAERMNIFEQDARRATTGNTGYIDAFWLSVFLGEAKSPGEDLEKAYEQAVDYLSGGSIKPTEFPKHVLIVDFERFRLTRLGAPEERSTTLFSLAEMPDHVDELLFLAGMETVTRAEEEDASINASKLMAQMYTAMLSDDADEAVGEAAPADPAEEDEAVQRTSMWLTRLLFLLFGDDAGLWEADLFYRFVLYETTPATLGPQLRTLFDVLNTPEYKRSRNTPDLMARFPYVNGSLFAEPLPPEFFTERMRDALLEACRFQWTRISPAVFGAMFQLVKSKEARRAAGEHYTSETNILKVIEPLFLDDLRGEADRLLRNKSTKVKALRDFRDSLAAMTFLDPACGCGNFLVVAYRELRRIETDIISRIREMEGRTTGSLDASLDQKLSIGQFHGFEINWWPAKIAETAMFLVDHQANRELHRV</sequence>
<evidence type="ECO:0000259" key="7">
    <source>
        <dbReference type="Pfam" id="PF20473"/>
    </source>
</evidence>
<evidence type="ECO:0000256" key="4">
    <source>
        <dbReference type="ARBA" id="ARBA00047942"/>
    </source>
</evidence>
<dbReference type="InterPro" id="IPR046816">
    <property type="entry name" value="MmeI_Mtase"/>
</dbReference>
<dbReference type="InterPro" id="IPR050953">
    <property type="entry name" value="N4_N6_ade-DNA_methylase"/>
</dbReference>
<evidence type="ECO:0000313" key="9">
    <source>
        <dbReference type="Proteomes" id="UP000199671"/>
    </source>
</evidence>
<evidence type="ECO:0000256" key="3">
    <source>
        <dbReference type="ARBA" id="ARBA00022679"/>
    </source>
</evidence>
<dbReference type="RefSeq" id="WP_092612141.1">
    <property type="nucleotide sequence ID" value="NZ_FNHU01000014.1"/>
</dbReference>
<organism evidence="8 9">
    <name type="scientific">Actinomyces ruminicola</name>
    <dbReference type="NCBI Taxonomy" id="332524"/>
    <lineage>
        <taxon>Bacteria</taxon>
        <taxon>Bacillati</taxon>
        <taxon>Actinomycetota</taxon>
        <taxon>Actinomycetes</taxon>
        <taxon>Actinomycetales</taxon>
        <taxon>Actinomycetaceae</taxon>
        <taxon>Actinomyces</taxon>
    </lineage>
</organism>
<dbReference type="EC" id="2.1.1.72" evidence="1"/>
<evidence type="ECO:0000259" key="6">
    <source>
        <dbReference type="Pfam" id="PF20465"/>
    </source>
</evidence>
<gene>
    <name evidence="8" type="ORF">SAMN04487766_11466</name>
</gene>
<dbReference type="AlphaFoldDB" id="A0A1G9YVW6"/>
<dbReference type="InterPro" id="IPR046817">
    <property type="entry name" value="MmeI_N"/>
</dbReference>
<feature type="domain" description="MmeI-like N-terminal" evidence="5">
    <location>
        <begin position="20"/>
        <end position="196"/>
    </location>
</feature>
<dbReference type="OrthoDB" id="4280289at2"/>
<dbReference type="Proteomes" id="UP000199671">
    <property type="component" value="Unassembled WGS sequence"/>
</dbReference>
<dbReference type="Pfam" id="PF20473">
    <property type="entry name" value="MmeI_Mtase"/>
    <property type="match status" value="1"/>
</dbReference>
<name>A0A1G9YVW6_9ACTO</name>
<evidence type="ECO:0000313" key="8">
    <source>
        <dbReference type="EMBL" id="SDN13254.1"/>
    </source>
</evidence>
<keyword evidence="3" id="KW-0808">Transferase</keyword>
<dbReference type="InterPro" id="IPR029063">
    <property type="entry name" value="SAM-dependent_MTases_sf"/>
</dbReference>
<dbReference type="EMBL" id="FNHU01000014">
    <property type="protein sequence ID" value="SDN13254.1"/>
    <property type="molecule type" value="Genomic_DNA"/>
</dbReference>
<protein>
    <recommendedName>
        <fullName evidence="1">site-specific DNA-methyltransferase (adenine-specific)</fullName>
        <ecNumber evidence="1">2.1.1.72</ecNumber>
    </recommendedName>
</protein>
<comment type="catalytic activity">
    <reaction evidence="4">
        <text>a 2'-deoxyadenosine in DNA + S-adenosyl-L-methionine = an N(6)-methyl-2'-deoxyadenosine in DNA + S-adenosyl-L-homocysteine + H(+)</text>
        <dbReference type="Rhea" id="RHEA:15197"/>
        <dbReference type="Rhea" id="RHEA-COMP:12418"/>
        <dbReference type="Rhea" id="RHEA-COMP:12419"/>
        <dbReference type="ChEBI" id="CHEBI:15378"/>
        <dbReference type="ChEBI" id="CHEBI:57856"/>
        <dbReference type="ChEBI" id="CHEBI:59789"/>
        <dbReference type="ChEBI" id="CHEBI:90615"/>
        <dbReference type="ChEBI" id="CHEBI:90616"/>
        <dbReference type="EC" id="2.1.1.72"/>
    </reaction>
</comment>
<dbReference type="PANTHER" id="PTHR33841:SF1">
    <property type="entry name" value="DNA METHYLTRANSFERASE A"/>
    <property type="match status" value="1"/>
</dbReference>
<proteinExistence type="predicted"/>
<feature type="domain" description="MmeI-like DNA-methyltransferase" evidence="7">
    <location>
        <begin position="377"/>
        <end position="477"/>
    </location>
</feature>
<accession>A0A1G9YVW6</accession>
<dbReference type="SUPFAM" id="SSF53335">
    <property type="entry name" value="S-adenosyl-L-methionine-dependent methyltransferases"/>
    <property type="match status" value="1"/>
</dbReference>
<dbReference type="Pfam" id="PF20465">
    <property type="entry name" value="MmeI_hel"/>
    <property type="match status" value="1"/>
</dbReference>